<organism evidence="2">
    <name type="scientific">Riptortus pedestris</name>
    <name type="common">Bean bug</name>
    <dbReference type="NCBI Taxonomy" id="329032"/>
    <lineage>
        <taxon>Eukaryota</taxon>
        <taxon>Metazoa</taxon>
        <taxon>Ecdysozoa</taxon>
        <taxon>Arthropoda</taxon>
        <taxon>Hexapoda</taxon>
        <taxon>Insecta</taxon>
        <taxon>Pterygota</taxon>
        <taxon>Neoptera</taxon>
        <taxon>Paraneoptera</taxon>
        <taxon>Hemiptera</taxon>
        <taxon>Heteroptera</taxon>
        <taxon>Panheteroptera</taxon>
        <taxon>Pentatomomorpha</taxon>
        <taxon>Coreoidea</taxon>
        <taxon>Alydidae</taxon>
        <taxon>Riptortus</taxon>
    </lineage>
</organism>
<dbReference type="AlphaFoldDB" id="R4WCS9"/>
<evidence type="ECO:0000313" key="2">
    <source>
        <dbReference type="EMBL" id="BAN20184.1"/>
    </source>
</evidence>
<accession>R4WCS9</accession>
<proteinExistence type="evidence at transcript level"/>
<reference evidence="2" key="1">
    <citation type="journal article" date="2013" name="PLoS ONE">
        <title>Gene expression in gut symbiotic organ of stinkbug affected by extracellular bacterial symbiont.</title>
        <authorList>
            <person name="Futahashi R."/>
            <person name="Tanaka K."/>
            <person name="Tanahashi M."/>
            <person name="Nikoh N."/>
            <person name="Kikuchi Y."/>
            <person name="Lee B.L."/>
            <person name="Fukatsu T."/>
        </authorList>
    </citation>
    <scope>NUCLEOTIDE SEQUENCE</scope>
    <source>
        <tissue evidence="2">Midgut</tissue>
    </source>
</reference>
<evidence type="ECO:0000256" key="1">
    <source>
        <dbReference type="SAM" id="SignalP"/>
    </source>
</evidence>
<name>R4WCS9_RIPPE</name>
<protein>
    <submittedName>
        <fullName evidence="2">Uncharacterized protein</fullName>
    </submittedName>
</protein>
<dbReference type="EMBL" id="AK416969">
    <property type="protein sequence ID" value="BAN20184.1"/>
    <property type="molecule type" value="mRNA"/>
</dbReference>
<keyword evidence="1" id="KW-0732">Signal</keyword>
<sequence length="62" mass="7039">MASFKTLFFLFAMLAVALAIEGVREKKQILLTHLGDDGSWFPGKYDPVAIPALPYAYRSIYW</sequence>
<feature type="chain" id="PRO_5004380707" evidence="1">
    <location>
        <begin position="20"/>
        <end position="62"/>
    </location>
</feature>
<feature type="signal peptide" evidence="1">
    <location>
        <begin position="1"/>
        <end position="19"/>
    </location>
</feature>